<accession>A0A3B4ZQA8</accession>
<dbReference type="Pfam" id="PF00611">
    <property type="entry name" value="FCH"/>
    <property type="match status" value="1"/>
</dbReference>
<dbReference type="SUPFAM" id="SSF51045">
    <property type="entry name" value="WW domain"/>
    <property type="match status" value="1"/>
</dbReference>
<dbReference type="GeneTree" id="ENSGT00940000156268"/>
<evidence type="ECO:0000259" key="7">
    <source>
        <dbReference type="PROSITE" id="PS51741"/>
    </source>
</evidence>
<evidence type="ECO:0000256" key="2">
    <source>
        <dbReference type="PROSITE-ProRule" id="PRU00192"/>
    </source>
</evidence>
<evidence type="ECO:0000259" key="5">
    <source>
        <dbReference type="PROSITE" id="PS50002"/>
    </source>
</evidence>
<evidence type="ECO:0000256" key="4">
    <source>
        <dbReference type="SAM" id="Coils"/>
    </source>
</evidence>
<dbReference type="SUPFAM" id="SSF103657">
    <property type="entry name" value="BAR/IMD domain-like"/>
    <property type="match status" value="1"/>
</dbReference>
<organism evidence="8">
    <name type="scientific">Stegastes partitus</name>
    <name type="common">bicolor damselfish</name>
    <dbReference type="NCBI Taxonomy" id="144197"/>
    <lineage>
        <taxon>Eukaryota</taxon>
        <taxon>Metazoa</taxon>
        <taxon>Chordata</taxon>
        <taxon>Craniata</taxon>
        <taxon>Vertebrata</taxon>
        <taxon>Euteleostomi</taxon>
        <taxon>Actinopterygii</taxon>
        <taxon>Neopterygii</taxon>
        <taxon>Teleostei</taxon>
        <taxon>Neoteleostei</taxon>
        <taxon>Acanthomorphata</taxon>
        <taxon>Ovalentaria</taxon>
        <taxon>Pomacentridae</taxon>
        <taxon>Stegastes</taxon>
    </lineage>
</organism>
<feature type="domain" description="WW" evidence="6">
    <location>
        <begin position="68"/>
        <end position="88"/>
    </location>
</feature>
<dbReference type="PANTHER" id="PTHR23065">
    <property type="entry name" value="PROLINE-SERINE-THREONINE PHOSPHATASE INTERACTING PROTEIN 1"/>
    <property type="match status" value="1"/>
</dbReference>
<sequence>MSGSYCKSLYPFGGEQHQQGLSFEAGEIIKVVQALPGGWWEGEKDGVRGWFPSSYVQMLELPVEDLRDPLPPQWRCYMSPQGRRYYVNTTNNGRRNSNVDSLHLLTAIGFDGASFLFLQSPGSTSPTRKQNKETTVTINCVTFPSPACMPEQQLLKPSEWSYCDYFWTDKKDPQGNGCITGFEVLLQKQLKGKQMQKEMAEFIRERIKIEEEYAKNLSKLSQIPLAGQEEGTLGEAWAQLKKSLADEAEVHLKFSSKLQSEVEKPFLTFRENFKKDMKRFDHHIADLRKQLVGRYAAVEKARKALADRQKELELKTQQLEIKLSNKIEEDIKKARRKSTQRCINQAQSKDLLMLHLSCCFFFQTMEPVDQLLQCVDPGRDRELWVQENKTGDIRPVDIEI</sequence>
<dbReference type="GO" id="GO:0048812">
    <property type="term" value="P:neuron projection morphogenesis"/>
    <property type="evidence" value="ECO:0007669"/>
    <property type="project" value="TreeGrafter"/>
</dbReference>
<dbReference type="AlphaFoldDB" id="A0A3B4ZQA8"/>
<dbReference type="GO" id="GO:0030136">
    <property type="term" value="C:clathrin-coated vesicle"/>
    <property type="evidence" value="ECO:0007669"/>
    <property type="project" value="TreeGrafter"/>
</dbReference>
<dbReference type="GO" id="GO:0005905">
    <property type="term" value="C:clathrin-coated pit"/>
    <property type="evidence" value="ECO:0007669"/>
    <property type="project" value="TreeGrafter"/>
</dbReference>
<dbReference type="InterPro" id="IPR036028">
    <property type="entry name" value="SH3-like_dom_sf"/>
</dbReference>
<name>A0A3B4ZQA8_9TELE</name>
<dbReference type="InterPro" id="IPR001452">
    <property type="entry name" value="SH3_domain"/>
</dbReference>
<dbReference type="Gene3D" id="2.20.70.10">
    <property type="match status" value="1"/>
</dbReference>
<dbReference type="GO" id="GO:0005886">
    <property type="term" value="C:plasma membrane"/>
    <property type="evidence" value="ECO:0007669"/>
    <property type="project" value="TreeGrafter"/>
</dbReference>
<dbReference type="PANTHER" id="PTHR23065:SF57">
    <property type="entry name" value="GROWTH ARREST-SPECIFIC PROTEIN 7"/>
    <property type="match status" value="1"/>
</dbReference>
<dbReference type="GO" id="GO:0048268">
    <property type="term" value="P:clathrin coat assembly"/>
    <property type="evidence" value="ECO:0007669"/>
    <property type="project" value="TreeGrafter"/>
</dbReference>
<dbReference type="PROSITE" id="PS51741">
    <property type="entry name" value="F_BAR"/>
    <property type="match status" value="1"/>
</dbReference>
<dbReference type="SMART" id="SM00326">
    <property type="entry name" value="SH3"/>
    <property type="match status" value="1"/>
</dbReference>
<dbReference type="InterPro" id="IPR031160">
    <property type="entry name" value="F_BAR_dom"/>
</dbReference>
<evidence type="ECO:0000259" key="6">
    <source>
        <dbReference type="PROSITE" id="PS50020"/>
    </source>
</evidence>
<dbReference type="FunFam" id="1.20.1270.60:FF:000024">
    <property type="entry name" value="growth arrest-specific protein 7 isoform X2"/>
    <property type="match status" value="1"/>
</dbReference>
<reference evidence="8" key="1">
    <citation type="submission" date="2023-09" db="UniProtKB">
        <authorList>
            <consortium name="Ensembl"/>
        </authorList>
    </citation>
    <scope>IDENTIFICATION</scope>
</reference>
<keyword evidence="3 4" id="KW-0175">Coiled coil</keyword>
<dbReference type="InterPro" id="IPR027267">
    <property type="entry name" value="AH/BAR_dom_sf"/>
</dbReference>
<proteinExistence type="predicted"/>
<dbReference type="Ensembl" id="ENSSPAT00000004015.1">
    <property type="protein sequence ID" value="ENSSPAP00000003932.1"/>
    <property type="gene ID" value="ENSSPAG00000003025.1"/>
</dbReference>
<feature type="domain" description="SH3" evidence="5">
    <location>
        <begin position="1"/>
        <end position="61"/>
    </location>
</feature>
<feature type="coiled-coil region" evidence="4">
    <location>
        <begin position="270"/>
        <end position="329"/>
    </location>
</feature>
<dbReference type="SUPFAM" id="SSF50044">
    <property type="entry name" value="SH3-domain"/>
    <property type="match status" value="1"/>
</dbReference>
<dbReference type="PROSITE" id="PS50020">
    <property type="entry name" value="WW_DOMAIN_2"/>
    <property type="match status" value="1"/>
</dbReference>
<dbReference type="InterPro" id="IPR036020">
    <property type="entry name" value="WW_dom_sf"/>
</dbReference>
<keyword evidence="1 2" id="KW-0728">SH3 domain</keyword>
<dbReference type="Gene3D" id="2.30.30.40">
    <property type="entry name" value="SH3 Domains"/>
    <property type="match status" value="1"/>
</dbReference>
<dbReference type="CDD" id="cd11829">
    <property type="entry name" value="SH3_GAS7"/>
    <property type="match status" value="1"/>
</dbReference>
<feature type="domain" description="F-BAR" evidence="7">
    <location>
        <begin position="158"/>
        <end position="400"/>
    </location>
</feature>
<dbReference type="Pfam" id="PF07653">
    <property type="entry name" value="SH3_2"/>
    <property type="match status" value="1"/>
</dbReference>
<dbReference type="InterPro" id="IPR001060">
    <property type="entry name" value="FCH_dom"/>
</dbReference>
<dbReference type="FunFam" id="2.30.30.40:FF:000216">
    <property type="entry name" value="growth arrest-specific protein 7 isoform X1"/>
    <property type="match status" value="1"/>
</dbReference>
<dbReference type="PROSITE" id="PS50002">
    <property type="entry name" value="SH3"/>
    <property type="match status" value="1"/>
</dbReference>
<evidence type="ECO:0000256" key="1">
    <source>
        <dbReference type="ARBA" id="ARBA00022443"/>
    </source>
</evidence>
<dbReference type="SMART" id="SM00055">
    <property type="entry name" value="FCH"/>
    <property type="match status" value="1"/>
</dbReference>
<evidence type="ECO:0000313" key="8">
    <source>
        <dbReference type="Ensembl" id="ENSSPAP00000003932.1"/>
    </source>
</evidence>
<evidence type="ECO:0000256" key="3">
    <source>
        <dbReference type="PROSITE-ProRule" id="PRU01077"/>
    </source>
</evidence>
<dbReference type="Pfam" id="PF16623">
    <property type="entry name" value="WW_FCH_linker"/>
    <property type="match status" value="1"/>
</dbReference>
<protein>
    <submittedName>
        <fullName evidence="8">Growth arrest-specific protein 7-like</fullName>
    </submittedName>
</protein>
<dbReference type="InterPro" id="IPR001202">
    <property type="entry name" value="WW_dom"/>
</dbReference>
<dbReference type="Gene3D" id="1.20.1270.60">
    <property type="entry name" value="Arfaptin homology (AH) domain/BAR domain"/>
    <property type="match status" value="1"/>
</dbReference>
<dbReference type="GO" id="GO:0072583">
    <property type="term" value="P:clathrin-dependent endocytosis"/>
    <property type="evidence" value="ECO:0007669"/>
    <property type="project" value="TreeGrafter"/>
</dbReference>
<dbReference type="CDD" id="cd00201">
    <property type="entry name" value="WW"/>
    <property type="match status" value="1"/>
</dbReference>
<dbReference type="STRING" id="144197.ENSSPAP00000003932"/>